<evidence type="ECO:0000313" key="2">
    <source>
        <dbReference type="EMBL" id="CAA9404879.1"/>
    </source>
</evidence>
<name>A0A6J4P7K1_9BURK</name>
<accession>A0A6J4P7K1</accession>
<protein>
    <submittedName>
        <fullName evidence="2">Beta-ketoadipate enol-lactone hydrolase</fullName>
        <ecNumber evidence="2">3.1.1.24</ecNumber>
    </submittedName>
</protein>
<feature type="compositionally biased region" description="Basic and acidic residues" evidence="1">
    <location>
        <begin position="208"/>
        <end position="222"/>
    </location>
</feature>
<feature type="region of interest" description="Disordered" evidence="1">
    <location>
        <begin position="204"/>
        <end position="230"/>
    </location>
</feature>
<reference evidence="2" key="1">
    <citation type="submission" date="2020-02" db="EMBL/GenBank/DDBJ databases">
        <authorList>
            <person name="Meier V. D."/>
        </authorList>
    </citation>
    <scope>NUCLEOTIDE SEQUENCE</scope>
    <source>
        <strain evidence="2">AVDCRST_MAG51</strain>
    </source>
</reference>
<proteinExistence type="predicted"/>
<feature type="non-terminal residue" evidence="2">
    <location>
        <position position="1"/>
    </location>
</feature>
<dbReference type="EC" id="3.1.1.24" evidence="2"/>
<feature type="compositionally biased region" description="Basic and acidic residues" evidence="1">
    <location>
        <begin position="104"/>
        <end position="118"/>
    </location>
</feature>
<evidence type="ECO:0000256" key="1">
    <source>
        <dbReference type="SAM" id="MobiDB-lite"/>
    </source>
</evidence>
<feature type="region of interest" description="Disordered" evidence="1">
    <location>
        <begin position="1"/>
        <end position="190"/>
    </location>
</feature>
<feature type="compositionally biased region" description="Low complexity" evidence="1">
    <location>
        <begin position="129"/>
        <end position="140"/>
    </location>
</feature>
<keyword evidence="2" id="KW-0378">Hydrolase</keyword>
<dbReference type="AlphaFoldDB" id="A0A6J4P7K1"/>
<feature type="non-terminal residue" evidence="2">
    <location>
        <position position="230"/>
    </location>
</feature>
<feature type="compositionally biased region" description="Low complexity" evidence="1">
    <location>
        <begin position="161"/>
        <end position="186"/>
    </location>
</feature>
<feature type="compositionally biased region" description="Low complexity" evidence="1">
    <location>
        <begin position="79"/>
        <end position="89"/>
    </location>
</feature>
<sequence>DAGAPARPRGRCRDVARPAGRSLAMGATGGRRAHAARQHRGDGRGRPGPLPGPAGAVRRVHGRHGCDGGGAASPRKGARPGAARNQRAAGGRGDAPGARRRHPDVRAGPRGGDHRTECGHGLPSRPRQGPRAGRALPGVRAARRRGAVDPPEPGRDRPARRAPAPAFAAGSGAGAVRRGRPADAPGTLAGDRIAVAGRPAGAAAPVRAHADHGAAAGGERRTAGLAGAAV</sequence>
<organism evidence="2">
    <name type="scientific">uncultured Ramlibacter sp</name>
    <dbReference type="NCBI Taxonomy" id="260755"/>
    <lineage>
        <taxon>Bacteria</taxon>
        <taxon>Pseudomonadati</taxon>
        <taxon>Pseudomonadota</taxon>
        <taxon>Betaproteobacteria</taxon>
        <taxon>Burkholderiales</taxon>
        <taxon>Comamonadaceae</taxon>
        <taxon>Ramlibacter</taxon>
        <taxon>environmental samples</taxon>
    </lineage>
</organism>
<gene>
    <name evidence="2" type="ORF">AVDCRST_MAG51-1658</name>
</gene>
<dbReference type="EMBL" id="CADCUX010000255">
    <property type="protein sequence ID" value="CAA9404879.1"/>
    <property type="molecule type" value="Genomic_DNA"/>
</dbReference>
<dbReference type="GO" id="GO:0047570">
    <property type="term" value="F:3-oxoadipate enol-lactonase activity"/>
    <property type="evidence" value="ECO:0007669"/>
    <property type="project" value="UniProtKB-EC"/>
</dbReference>